<sequence>MQPSSEAVSQVERVAIELYEMLRCERGDVAIVNDLNPAVLQRSWGLLQRLGLGEFDDDAERCVAVEPAVAVARLLGLCRQVLLTREGDVAEAVWGTPAGVAPPRWTLDDRTDIRLVAGRRAVAAALADAYRAPASSRFTVHSDPVPEWGRSTRADVEMAGRGVDIRQVYRCRSDLSDGQRRHLQAVTEAGVSVRLDPSPAIDLIIVDGASVVLPADPDRPGDALVLIDSALWAHATRLVADQCFDAAIDHAVLVTTSLSA</sequence>
<reference evidence="1 2" key="1">
    <citation type="submission" date="2016-10" db="EMBL/GenBank/DDBJ databases">
        <authorList>
            <person name="de Groot N.N."/>
        </authorList>
    </citation>
    <scope>NUCLEOTIDE SEQUENCE [LARGE SCALE GENOMIC DNA]</scope>
    <source>
        <strain evidence="1 2">CGMCC 4.2026</strain>
    </source>
</reference>
<dbReference type="Proteomes" id="UP000181951">
    <property type="component" value="Unassembled WGS sequence"/>
</dbReference>
<gene>
    <name evidence="1" type="ORF">SAMN05216267_103980</name>
</gene>
<name>A0A1H8S695_9ACTN</name>
<keyword evidence="2" id="KW-1185">Reference proteome</keyword>
<dbReference type="EMBL" id="FODD01000039">
    <property type="protein sequence ID" value="SEO74155.1"/>
    <property type="molecule type" value="Genomic_DNA"/>
</dbReference>
<evidence type="ECO:0000313" key="1">
    <source>
        <dbReference type="EMBL" id="SEO74155.1"/>
    </source>
</evidence>
<organism evidence="1 2">
    <name type="scientific">Actinacidiphila rubida</name>
    <dbReference type="NCBI Taxonomy" id="310780"/>
    <lineage>
        <taxon>Bacteria</taxon>
        <taxon>Bacillati</taxon>
        <taxon>Actinomycetota</taxon>
        <taxon>Actinomycetes</taxon>
        <taxon>Kitasatosporales</taxon>
        <taxon>Streptomycetaceae</taxon>
        <taxon>Actinacidiphila</taxon>
    </lineage>
</organism>
<evidence type="ECO:0000313" key="2">
    <source>
        <dbReference type="Proteomes" id="UP000181951"/>
    </source>
</evidence>
<dbReference type="RefSeq" id="WP_143080585.1">
    <property type="nucleotide sequence ID" value="NZ_FODD01000039.1"/>
</dbReference>
<accession>A0A1H8S695</accession>
<proteinExistence type="predicted"/>
<protein>
    <submittedName>
        <fullName evidence="1">Uncharacterized protein</fullName>
    </submittedName>
</protein>
<dbReference type="AlphaFoldDB" id="A0A1H8S695"/>